<reference evidence="1" key="1">
    <citation type="journal article" date="2015" name="Nature">
        <title>Complex archaea that bridge the gap between prokaryotes and eukaryotes.</title>
        <authorList>
            <person name="Spang A."/>
            <person name="Saw J.H."/>
            <person name="Jorgensen S.L."/>
            <person name="Zaremba-Niedzwiedzka K."/>
            <person name="Martijn J."/>
            <person name="Lind A.E."/>
            <person name="van Eijk R."/>
            <person name="Schleper C."/>
            <person name="Guy L."/>
            <person name="Ettema T.J."/>
        </authorList>
    </citation>
    <scope>NUCLEOTIDE SEQUENCE</scope>
</reference>
<name>A0A0F9W089_9ZZZZ</name>
<accession>A0A0F9W089</accession>
<gene>
    <name evidence="1" type="ORF">LCGC14_0021740</name>
</gene>
<protein>
    <submittedName>
        <fullName evidence="1">Uncharacterized protein</fullName>
    </submittedName>
</protein>
<dbReference type="EMBL" id="LAZR01000004">
    <property type="protein sequence ID" value="KKO10691.1"/>
    <property type="molecule type" value="Genomic_DNA"/>
</dbReference>
<organism evidence="1">
    <name type="scientific">marine sediment metagenome</name>
    <dbReference type="NCBI Taxonomy" id="412755"/>
    <lineage>
        <taxon>unclassified sequences</taxon>
        <taxon>metagenomes</taxon>
        <taxon>ecological metagenomes</taxon>
    </lineage>
</organism>
<evidence type="ECO:0000313" key="1">
    <source>
        <dbReference type="EMBL" id="KKO10691.1"/>
    </source>
</evidence>
<dbReference type="AlphaFoldDB" id="A0A0F9W089"/>
<sequence length="40" mass="4424">MSCYSLIISGLGLAYDKEKINYVGMVCEIGLATLVLRTVW</sequence>
<proteinExistence type="predicted"/>
<comment type="caution">
    <text evidence="1">The sequence shown here is derived from an EMBL/GenBank/DDBJ whole genome shotgun (WGS) entry which is preliminary data.</text>
</comment>